<geneLocation type="plasmid" evidence="2">
    <name>LIBA6289</name>
</geneLocation>
<evidence type="ECO:0000313" key="2">
    <source>
        <dbReference type="EMBL" id="AVX33713.1"/>
    </source>
</evidence>
<reference evidence="2" key="1">
    <citation type="journal article" date="2018" name="Genome Biol. Evol.">
        <title>Two Groups of Cocirculating, Epidemic Clostridiodes difficile Strains Microdiversify through Different Mechanisms.</title>
        <authorList>
            <person name="Murillo T."/>
            <person name="Ramirez-Vargas G."/>
            <person name="Riedel T."/>
            <person name="Overmann J."/>
            <person name="Andersen J.M."/>
            <person name="Guzman-Verri C."/>
            <person name="Chaves-Olarte E."/>
            <person name="Rodriguez C."/>
        </authorList>
    </citation>
    <scope>NUCLEOTIDE SEQUENCE</scope>
    <source>
        <strain evidence="2">LIBA-6289</strain>
        <plasmid evidence="2">LIBA6289</plasmid>
    </source>
</reference>
<gene>
    <name evidence="2" type="ORF">plasmid_LIBA6289_00028</name>
    <name evidence="3" type="ORF">SAMEA1402399_03765</name>
</gene>
<dbReference type="Proteomes" id="UP000411588">
    <property type="component" value="Unassembled WGS sequence"/>
</dbReference>
<dbReference type="EMBL" id="MF547664">
    <property type="protein sequence ID" value="AVX33713.1"/>
    <property type="molecule type" value="Genomic_DNA"/>
</dbReference>
<keyword evidence="2" id="KW-0614">Plasmid</keyword>
<sequence length="84" mass="9461">MQISNKETHLLKIQEKVKNKSILFLEKNKRILFNEKGVDEHVSKAGYGAGAVVLIILVVAFFSDSFQNTVLPALQNKIMSIFNI</sequence>
<name>A0A2R4NC60_CLODI</name>
<organism evidence="2">
    <name type="scientific">Clostridioides difficile</name>
    <name type="common">Peptoclostridium difficile</name>
    <dbReference type="NCBI Taxonomy" id="1496"/>
    <lineage>
        <taxon>Bacteria</taxon>
        <taxon>Bacillati</taxon>
        <taxon>Bacillota</taxon>
        <taxon>Clostridia</taxon>
        <taxon>Peptostreptococcales</taxon>
        <taxon>Peptostreptococcaceae</taxon>
        <taxon>Clostridioides</taxon>
    </lineage>
</organism>
<dbReference type="RefSeq" id="WP_066024759.1">
    <property type="nucleotide sequence ID" value="NZ_BIOW01000011.1"/>
</dbReference>
<protein>
    <submittedName>
        <fullName evidence="2">Uncharacterized protein</fullName>
    </submittedName>
</protein>
<keyword evidence="1" id="KW-1133">Transmembrane helix</keyword>
<proteinExistence type="predicted"/>
<reference evidence="3 4" key="2">
    <citation type="submission" date="2019-02" db="EMBL/GenBank/DDBJ databases">
        <authorList>
            <consortium name="Pathogen Informatics"/>
        </authorList>
    </citation>
    <scope>NUCLEOTIDE SEQUENCE [LARGE SCALE GENOMIC DNA]</scope>
    <source>
        <strain evidence="4">clo34</strain>
        <strain evidence="3">Clo34</strain>
    </source>
</reference>
<evidence type="ECO:0000313" key="3">
    <source>
        <dbReference type="EMBL" id="VFD35913.1"/>
    </source>
</evidence>
<dbReference type="EMBL" id="CAADAN010000019">
    <property type="protein sequence ID" value="VFD35913.1"/>
    <property type="molecule type" value="Genomic_DNA"/>
</dbReference>
<evidence type="ECO:0000256" key="1">
    <source>
        <dbReference type="SAM" id="Phobius"/>
    </source>
</evidence>
<evidence type="ECO:0000313" key="4">
    <source>
        <dbReference type="Proteomes" id="UP000411588"/>
    </source>
</evidence>
<dbReference type="AlphaFoldDB" id="A0A2R4NC60"/>
<accession>A0A2R4NC60</accession>
<keyword evidence="1" id="KW-0472">Membrane</keyword>
<feature type="transmembrane region" description="Helical" evidence="1">
    <location>
        <begin position="45"/>
        <end position="63"/>
    </location>
</feature>
<keyword evidence="1" id="KW-0812">Transmembrane</keyword>